<comment type="caution">
    <text evidence="1">The sequence shown here is derived from an EMBL/GenBank/DDBJ whole genome shotgun (WGS) entry which is preliminary data.</text>
</comment>
<organism evidence="1">
    <name type="scientific">human gut metagenome</name>
    <dbReference type="NCBI Taxonomy" id="408170"/>
    <lineage>
        <taxon>unclassified sequences</taxon>
        <taxon>metagenomes</taxon>
        <taxon>organismal metagenomes</taxon>
    </lineage>
</organism>
<protein>
    <submittedName>
        <fullName evidence="1">Uncharacterized protein</fullName>
    </submittedName>
</protein>
<feature type="non-terminal residue" evidence="1">
    <location>
        <position position="1"/>
    </location>
</feature>
<gene>
    <name evidence="1" type="ORF">LEA_21114</name>
</gene>
<proteinExistence type="predicted"/>
<reference evidence="1" key="1">
    <citation type="journal article" date="2013" name="Environ. Microbiol.">
        <title>Microbiota from the distal guts of lean and obese adolescents exhibit partial functional redundancy besides clear differences in community structure.</title>
        <authorList>
            <person name="Ferrer M."/>
            <person name="Ruiz A."/>
            <person name="Lanza F."/>
            <person name="Haange S.B."/>
            <person name="Oberbach A."/>
            <person name="Till H."/>
            <person name="Bargiela R."/>
            <person name="Campoy C."/>
            <person name="Segura M.T."/>
            <person name="Richter M."/>
            <person name="von Bergen M."/>
            <person name="Seifert J."/>
            <person name="Suarez A."/>
        </authorList>
    </citation>
    <scope>NUCLEOTIDE SEQUENCE</scope>
</reference>
<accession>K1RCS3</accession>
<name>K1RCS3_9ZZZZ</name>
<dbReference type="AlphaFoldDB" id="K1RCS3"/>
<sequence length="128" mass="14335">YLPPQPGQYQAMQTRVVDLTVELTGETKTYTVPESQNVAKAMGITLSTSIDPIMNELNAIKSTSQEIIDSVDAHRAKIEACESILEDINPAFKQTREQDRKIAGIENKVNDLTDSFEDLKKLIVERLK</sequence>
<dbReference type="EMBL" id="AJWY01014528">
    <property type="protein sequence ID" value="EKC43498.1"/>
    <property type="molecule type" value="Genomic_DNA"/>
</dbReference>
<evidence type="ECO:0000313" key="1">
    <source>
        <dbReference type="EMBL" id="EKC43498.1"/>
    </source>
</evidence>